<dbReference type="Proteomes" id="UP001519460">
    <property type="component" value="Unassembled WGS sequence"/>
</dbReference>
<keyword evidence="3" id="KW-1185">Reference proteome</keyword>
<organism evidence="2 3">
    <name type="scientific">Batillaria attramentaria</name>
    <dbReference type="NCBI Taxonomy" id="370345"/>
    <lineage>
        <taxon>Eukaryota</taxon>
        <taxon>Metazoa</taxon>
        <taxon>Spiralia</taxon>
        <taxon>Lophotrochozoa</taxon>
        <taxon>Mollusca</taxon>
        <taxon>Gastropoda</taxon>
        <taxon>Caenogastropoda</taxon>
        <taxon>Sorbeoconcha</taxon>
        <taxon>Cerithioidea</taxon>
        <taxon>Batillariidae</taxon>
        <taxon>Batillaria</taxon>
    </lineage>
</organism>
<protein>
    <submittedName>
        <fullName evidence="2">Uncharacterized protein</fullName>
    </submittedName>
</protein>
<feature type="region of interest" description="Disordered" evidence="1">
    <location>
        <begin position="117"/>
        <end position="220"/>
    </location>
</feature>
<dbReference type="AlphaFoldDB" id="A0ABD0J975"/>
<evidence type="ECO:0000313" key="2">
    <source>
        <dbReference type="EMBL" id="KAK7466558.1"/>
    </source>
</evidence>
<comment type="caution">
    <text evidence="2">The sequence shown here is derived from an EMBL/GenBank/DDBJ whole genome shotgun (WGS) entry which is preliminary data.</text>
</comment>
<feature type="compositionally biased region" description="Acidic residues" evidence="1">
    <location>
        <begin position="143"/>
        <end position="156"/>
    </location>
</feature>
<feature type="compositionally biased region" description="Polar residues" evidence="1">
    <location>
        <begin position="118"/>
        <end position="142"/>
    </location>
</feature>
<sequence>MAMISPSSALLPAGFFGSDMNTFSPPLMDYLSHTTGAHYHYFPYMACDGTPAYEYSKCYNLPCKLMSEMPGVLYQMGLRQLVLQAEFESLKKFHPTTVAFSETVKEAWGFPSHKAEVATSSSDDTGNGACASSTPSCTPTVETDSEVEEADVDVMQEEGVSNSTPLQEDQEDPAPLLTPASTQIHSQHVSDVVTDPPNQELARFSPPTQDFSVGNGFVRR</sequence>
<accession>A0ABD0J975</accession>
<name>A0ABD0J975_9CAEN</name>
<gene>
    <name evidence="2" type="ORF">BaRGS_00037342</name>
</gene>
<proteinExistence type="predicted"/>
<evidence type="ECO:0000256" key="1">
    <source>
        <dbReference type="SAM" id="MobiDB-lite"/>
    </source>
</evidence>
<reference evidence="2 3" key="1">
    <citation type="journal article" date="2023" name="Sci. Data">
        <title>Genome assembly of the Korean intertidal mud-creeper Batillaria attramentaria.</title>
        <authorList>
            <person name="Patra A.K."/>
            <person name="Ho P.T."/>
            <person name="Jun S."/>
            <person name="Lee S.J."/>
            <person name="Kim Y."/>
            <person name="Won Y.J."/>
        </authorList>
    </citation>
    <scope>NUCLEOTIDE SEQUENCE [LARGE SCALE GENOMIC DNA]</scope>
    <source>
        <strain evidence="2">Wonlab-2016</strain>
    </source>
</reference>
<evidence type="ECO:0000313" key="3">
    <source>
        <dbReference type="Proteomes" id="UP001519460"/>
    </source>
</evidence>
<dbReference type="EMBL" id="JACVVK020000555">
    <property type="protein sequence ID" value="KAK7466558.1"/>
    <property type="molecule type" value="Genomic_DNA"/>
</dbReference>
<feature type="compositionally biased region" description="Polar residues" evidence="1">
    <location>
        <begin position="179"/>
        <end position="189"/>
    </location>
</feature>